<reference evidence="2 3" key="1">
    <citation type="submission" date="2016-03" db="EMBL/GenBank/DDBJ databases">
        <title>Cyphomyrmex costatus WGS genome.</title>
        <authorList>
            <person name="Nygaard S."/>
            <person name="Hu H."/>
            <person name="Boomsma J."/>
            <person name="Zhang G."/>
        </authorList>
    </citation>
    <scope>NUCLEOTIDE SEQUENCE [LARGE SCALE GENOMIC DNA]</scope>
    <source>
        <strain evidence="2">MS0001</strain>
        <tissue evidence="2">Whole body</tissue>
    </source>
</reference>
<evidence type="ECO:0000313" key="3">
    <source>
        <dbReference type="Proteomes" id="UP000078542"/>
    </source>
</evidence>
<organism evidence="2 3">
    <name type="scientific">Cyphomyrmex costatus</name>
    <dbReference type="NCBI Taxonomy" id="456900"/>
    <lineage>
        <taxon>Eukaryota</taxon>
        <taxon>Metazoa</taxon>
        <taxon>Ecdysozoa</taxon>
        <taxon>Arthropoda</taxon>
        <taxon>Hexapoda</taxon>
        <taxon>Insecta</taxon>
        <taxon>Pterygota</taxon>
        <taxon>Neoptera</taxon>
        <taxon>Endopterygota</taxon>
        <taxon>Hymenoptera</taxon>
        <taxon>Apocrita</taxon>
        <taxon>Aculeata</taxon>
        <taxon>Formicoidea</taxon>
        <taxon>Formicidae</taxon>
        <taxon>Myrmicinae</taxon>
        <taxon>Cyphomyrmex</taxon>
    </lineage>
</organism>
<dbReference type="AlphaFoldDB" id="A0A151IEP4"/>
<dbReference type="Proteomes" id="UP000078542">
    <property type="component" value="Unassembled WGS sequence"/>
</dbReference>
<feature type="domain" description="Mos1 transposase HTH" evidence="1">
    <location>
        <begin position="4"/>
        <end position="48"/>
    </location>
</feature>
<dbReference type="PANTHER" id="PTHR46060:SF1">
    <property type="entry name" value="MARINER MOS1 TRANSPOSASE-LIKE PROTEIN"/>
    <property type="match status" value="1"/>
</dbReference>
<evidence type="ECO:0000259" key="1">
    <source>
        <dbReference type="Pfam" id="PF17906"/>
    </source>
</evidence>
<protein>
    <recommendedName>
        <fullName evidence="1">Mos1 transposase HTH domain-containing protein</fullName>
    </recommendedName>
</protein>
<dbReference type="Gene3D" id="1.10.10.1450">
    <property type="match status" value="1"/>
</dbReference>
<proteinExistence type="predicted"/>
<name>A0A151IEP4_9HYME</name>
<keyword evidence="3" id="KW-1185">Reference proteome</keyword>
<sequence length="171" mass="19831">VEQRTCIKFCLRNEYSCADTLKMLRKAFGDQTMAQKNVYKWYNEFKAGRERVEDEPLSGRPLTSTDEGHVQKIKDLVLENRRLTIRDLADSVGISFGSAQTILKDVLCLKRVKSRLVPKSLNLLEKKRRLISRLISFRNHRIRLIWLRATSGYSANSKGQCEDAVSTRLRR</sequence>
<dbReference type="InterPro" id="IPR041426">
    <property type="entry name" value="Mos1_HTH"/>
</dbReference>
<dbReference type="STRING" id="456900.A0A151IEP4"/>
<accession>A0A151IEP4</accession>
<dbReference type="InterPro" id="IPR052709">
    <property type="entry name" value="Transposase-MT_Hybrid"/>
</dbReference>
<feature type="non-terminal residue" evidence="2">
    <location>
        <position position="1"/>
    </location>
</feature>
<dbReference type="Pfam" id="PF17906">
    <property type="entry name" value="HTH_48"/>
    <property type="match status" value="1"/>
</dbReference>
<evidence type="ECO:0000313" key="2">
    <source>
        <dbReference type="EMBL" id="KYM99281.1"/>
    </source>
</evidence>
<dbReference type="EMBL" id="KQ977861">
    <property type="protein sequence ID" value="KYM99281.1"/>
    <property type="molecule type" value="Genomic_DNA"/>
</dbReference>
<dbReference type="PANTHER" id="PTHR46060">
    <property type="entry name" value="MARINER MOS1 TRANSPOSASE-LIKE PROTEIN"/>
    <property type="match status" value="1"/>
</dbReference>
<gene>
    <name evidence="2" type="ORF">ALC62_09981</name>
</gene>